<name>A0A382T5T7_9ZZZZ</name>
<dbReference type="EMBL" id="UINC01134050">
    <property type="protein sequence ID" value="SVD17343.1"/>
    <property type="molecule type" value="Genomic_DNA"/>
</dbReference>
<accession>A0A382T5T7</accession>
<dbReference type="SUPFAM" id="SSF141130">
    <property type="entry name" value="Acetamidase/Formamidase-like"/>
    <property type="match status" value="1"/>
</dbReference>
<gene>
    <name evidence="2" type="ORF">METZ01_LOCUS370197</name>
</gene>
<evidence type="ECO:0000256" key="1">
    <source>
        <dbReference type="SAM" id="MobiDB-lite"/>
    </source>
</evidence>
<proteinExistence type="predicted"/>
<organism evidence="2">
    <name type="scientific">marine metagenome</name>
    <dbReference type="NCBI Taxonomy" id="408172"/>
    <lineage>
        <taxon>unclassified sequences</taxon>
        <taxon>metagenomes</taxon>
        <taxon>ecological metagenomes</taxon>
    </lineage>
</organism>
<dbReference type="AlphaFoldDB" id="A0A382T5T7"/>
<evidence type="ECO:0000313" key="2">
    <source>
        <dbReference type="EMBL" id="SVD17343.1"/>
    </source>
</evidence>
<evidence type="ECO:0008006" key="3">
    <source>
        <dbReference type="Google" id="ProtNLM"/>
    </source>
</evidence>
<protein>
    <recommendedName>
        <fullName evidence="3">Acetamidase</fullName>
    </recommendedName>
</protein>
<sequence length="160" mass="17828">MDRYNRTPYYKGDDDPEIGEVRGPLKLGETVVIETVGGHDQDYENNHEHRAGAVMEVKEKRRSREGGPFFIEGIEPGDWVAMEIIDIEPGGYGFYRNGGPHWGSIRLVAPVRDGLIHFPPDFVVPTRPMIGYIALESIAPFQIDCGGNTDYNSYQAGSTV</sequence>
<feature type="non-terminal residue" evidence="2">
    <location>
        <position position="160"/>
    </location>
</feature>
<reference evidence="2" key="1">
    <citation type="submission" date="2018-05" db="EMBL/GenBank/DDBJ databases">
        <authorList>
            <person name="Lanie J.A."/>
            <person name="Ng W.-L."/>
            <person name="Kazmierczak K.M."/>
            <person name="Andrzejewski T.M."/>
            <person name="Davidsen T.M."/>
            <person name="Wayne K.J."/>
            <person name="Tettelin H."/>
            <person name="Glass J.I."/>
            <person name="Rusch D."/>
            <person name="Podicherti R."/>
            <person name="Tsui H.-C.T."/>
            <person name="Winkler M.E."/>
        </authorList>
    </citation>
    <scope>NUCLEOTIDE SEQUENCE</scope>
</reference>
<feature type="region of interest" description="Disordered" evidence="1">
    <location>
        <begin position="1"/>
        <end position="21"/>
    </location>
</feature>
<dbReference type="Gene3D" id="2.60.120.580">
    <property type="entry name" value="Acetamidase/Formamidase-like domains"/>
    <property type="match status" value="1"/>
</dbReference>